<dbReference type="InterPro" id="IPR047817">
    <property type="entry name" value="ABC2_TM_bact-type"/>
</dbReference>
<dbReference type="EMBL" id="SGWQ01000011">
    <property type="protein sequence ID" value="RZS32631.1"/>
    <property type="molecule type" value="Genomic_DNA"/>
</dbReference>
<accession>A0A4Q7KEV9</accession>
<dbReference type="PIRSF" id="PIRSF006648">
    <property type="entry name" value="DrrB"/>
    <property type="match status" value="1"/>
</dbReference>
<evidence type="ECO:0000256" key="2">
    <source>
        <dbReference type="ARBA" id="ARBA00022692"/>
    </source>
</evidence>
<reference evidence="8 9" key="1">
    <citation type="submission" date="2019-02" db="EMBL/GenBank/DDBJ databases">
        <title>Genomic Encyclopedia of Type Strains, Phase IV (KMG-IV): sequencing the most valuable type-strain genomes for metagenomic binning, comparative biology and taxonomic classification.</title>
        <authorList>
            <person name="Goeker M."/>
        </authorList>
    </citation>
    <scope>NUCLEOTIDE SEQUENCE [LARGE SCALE GENOMIC DNA]</scope>
    <source>
        <strain evidence="8 9">DSM 101727</strain>
    </source>
</reference>
<feature type="transmembrane region" description="Helical" evidence="6">
    <location>
        <begin position="189"/>
        <end position="210"/>
    </location>
</feature>
<keyword evidence="2 6" id="KW-0812">Transmembrane</keyword>
<protein>
    <recommendedName>
        <fullName evidence="6">Transport permease protein</fullName>
    </recommendedName>
</protein>
<evidence type="ECO:0000256" key="6">
    <source>
        <dbReference type="RuleBase" id="RU361157"/>
    </source>
</evidence>
<comment type="subcellular location">
    <subcellularLocation>
        <location evidence="6">Cell membrane</location>
        <topology evidence="6">Multi-pass membrane protein</topology>
    </subcellularLocation>
    <subcellularLocation>
        <location evidence="1">Membrane</location>
        <topology evidence="1">Multi-pass membrane protein</topology>
    </subcellularLocation>
</comment>
<feature type="transmembrane region" description="Helical" evidence="6">
    <location>
        <begin position="217"/>
        <end position="237"/>
    </location>
</feature>
<dbReference type="GO" id="GO:0140359">
    <property type="term" value="F:ABC-type transporter activity"/>
    <property type="evidence" value="ECO:0007669"/>
    <property type="project" value="InterPro"/>
</dbReference>
<evidence type="ECO:0000256" key="5">
    <source>
        <dbReference type="ARBA" id="ARBA00023251"/>
    </source>
</evidence>
<feature type="transmembrane region" description="Helical" evidence="6">
    <location>
        <begin position="274"/>
        <end position="294"/>
    </location>
</feature>
<evidence type="ECO:0000256" key="4">
    <source>
        <dbReference type="ARBA" id="ARBA00023136"/>
    </source>
</evidence>
<dbReference type="GO" id="GO:0046677">
    <property type="term" value="P:response to antibiotic"/>
    <property type="evidence" value="ECO:0007669"/>
    <property type="project" value="UniProtKB-KW"/>
</dbReference>
<keyword evidence="4 6" id="KW-0472">Membrane</keyword>
<dbReference type="PRINTS" id="PR00164">
    <property type="entry name" value="ABC2TRNSPORT"/>
</dbReference>
<dbReference type="AlphaFoldDB" id="A0A4Q7KEV9"/>
<feature type="transmembrane region" description="Helical" evidence="6">
    <location>
        <begin position="159"/>
        <end position="177"/>
    </location>
</feature>
<keyword evidence="6" id="KW-0813">Transport</keyword>
<feature type="transmembrane region" description="Helical" evidence="6">
    <location>
        <begin position="113"/>
        <end position="138"/>
    </location>
</feature>
<evidence type="ECO:0000313" key="8">
    <source>
        <dbReference type="EMBL" id="RZS32631.1"/>
    </source>
</evidence>
<sequence length="301" mass="32371">MAGLMSRHALPARHDPRSYDPEATVTLYLRHNGYQPPQRQGPQWTGTRLSTQVAVLAGRSLRAAFSDYRLVFFGLLQPIVLLLLFSQVFSALGTLPGVAEYQSYLNFLMPATMVNIALATAMSSGVGLLAEVYTGFVGRLRAMPVNLLAVLMARTVSDAVRLAVQLAVAVLAAVYLLDFQPPNAMGTIAAMLLCVVFGWGLSWIFVALATWQHKPEIMHAASFVVMFPLMFSSSAYMPVNSMPGWLQAVSKANPVTYAIDATRALALGKPVGSALAMAVLLIAGAALLGGAISARNFRRTR</sequence>
<keyword evidence="6" id="KW-1003">Cell membrane</keyword>
<keyword evidence="5" id="KW-0046">Antibiotic resistance</keyword>
<name>A0A4Q7KEV9_9PSEU</name>
<dbReference type="InterPro" id="IPR051784">
    <property type="entry name" value="Nod_factor_ABC_transporter"/>
</dbReference>
<keyword evidence="3 6" id="KW-1133">Transmembrane helix</keyword>
<dbReference type="Pfam" id="PF01061">
    <property type="entry name" value="ABC2_membrane"/>
    <property type="match status" value="1"/>
</dbReference>
<evidence type="ECO:0000313" key="9">
    <source>
        <dbReference type="Proteomes" id="UP000294257"/>
    </source>
</evidence>
<comment type="similarity">
    <text evidence="6">Belongs to the ABC-2 integral membrane protein family.</text>
</comment>
<dbReference type="InterPro" id="IPR000412">
    <property type="entry name" value="ABC_2_transport"/>
</dbReference>
<organism evidence="8 9">
    <name type="scientific">Herbihabitans rhizosphaerae</name>
    <dbReference type="NCBI Taxonomy" id="1872711"/>
    <lineage>
        <taxon>Bacteria</taxon>
        <taxon>Bacillati</taxon>
        <taxon>Actinomycetota</taxon>
        <taxon>Actinomycetes</taxon>
        <taxon>Pseudonocardiales</taxon>
        <taxon>Pseudonocardiaceae</taxon>
        <taxon>Herbihabitans</taxon>
    </lineage>
</organism>
<dbReference type="Proteomes" id="UP000294257">
    <property type="component" value="Unassembled WGS sequence"/>
</dbReference>
<dbReference type="InterPro" id="IPR013525">
    <property type="entry name" value="ABC2_TM"/>
</dbReference>
<comment type="caution">
    <text evidence="8">The sequence shown here is derived from an EMBL/GenBank/DDBJ whole genome shotgun (WGS) entry which is preliminary data.</text>
</comment>
<dbReference type="PROSITE" id="PS51012">
    <property type="entry name" value="ABC_TM2"/>
    <property type="match status" value="1"/>
</dbReference>
<feature type="transmembrane region" description="Helical" evidence="6">
    <location>
        <begin position="70"/>
        <end position="93"/>
    </location>
</feature>
<evidence type="ECO:0000259" key="7">
    <source>
        <dbReference type="PROSITE" id="PS51012"/>
    </source>
</evidence>
<feature type="domain" description="ABC transmembrane type-2" evidence="7">
    <location>
        <begin position="69"/>
        <end position="300"/>
    </location>
</feature>
<dbReference type="PANTHER" id="PTHR43229">
    <property type="entry name" value="NODULATION PROTEIN J"/>
    <property type="match status" value="1"/>
</dbReference>
<dbReference type="GO" id="GO:0043190">
    <property type="term" value="C:ATP-binding cassette (ABC) transporter complex"/>
    <property type="evidence" value="ECO:0007669"/>
    <property type="project" value="InterPro"/>
</dbReference>
<gene>
    <name evidence="8" type="ORF">EV193_1117</name>
</gene>
<keyword evidence="9" id="KW-1185">Reference proteome</keyword>
<proteinExistence type="inferred from homology"/>
<evidence type="ECO:0000256" key="1">
    <source>
        <dbReference type="ARBA" id="ARBA00004141"/>
    </source>
</evidence>
<evidence type="ECO:0000256" key="3">
    <source>
        <dbReference type="ARBA" id="ARBA00022989"/>
    </source>
</evidence>
<dbReference type="PANTHER" id="PTHR43229:SF2">
    <property type="entry name" value="NODULATION PROTEIN J"/>
    <property type="match status" value="1"/>
</dbReference>